<keyword evidence="1" id="KW-0812">Transmembrane</keyword>
<dbReference type="Proteomes" id="UP001212498">
    <property type="component" value="Unassembled WGS sequence"/>
</dbReference>
<feature type="transmembrane region" description="Helical" evidence="1">
    <location>
        <begin position="29"/>
        <end position="49"/>
    </location>
</feature>
<evidence type="ECO:0000313" key="2">
    <source>
        <dbReference type="EMBL" id="MDA0642005.1"/>
    </source>
</evidence>
<feature type="transmembrane region" description="Helical" evidence="1">
    <location>
        <begin position="169"/>
        <end position="188"/>
    </location>
</feature>
<evidence type="ECO:0000256" key="1">
    <source>
        <dbReference type="SAM" id="Phobius"/>
    </source>
</evidence>
<accession>A0ABT4SYR1</accession>
<keyword evidence="3" id="KW-1185">Reference proteome</keyword>
<dbReference type="EMBL" id="JAPNUD010000033">
    <property type="protein sequence ID" value="MDA0642005.1"/>
    <property type="molecule type" value="Genomic_DNA"/>
</dbReference>
<comment type="caution">
    <text evidence="2">The sequence shown here is derived from an EMBL/GenBank/DDBJ whole genome shotgun (WGS) entry which is preliminary data.</text>
</comment>
<feature type="transmembrane region" description="Helical" evidence="1">
    <location>
        <begin position="295"/>
        <end position="314"/>
    </location>
</feature>
<dbReference type="RefSeq" id="WP_271276671.1">
    <property type="nucleotide sequence ID" value="NZ_BAABFD010000006.1"/>
</dbReference>
<proteinExistence type="predicted"/>
<gene>
    <name evidence="2" type="ORF">OUY24_15345</name>
</gene>
<evidence type="ECO:0000313" key="3">
    <source>
        <dbReference type="Proteomes" id="UP001212498"/>
    </source>
</evidence>
<keyword evidence="1" id="KW-1133">Transmembrane helix</keyword>
<feature type="transmembrane region" description="Helical" evidence="1">
    <location>
        <begin position="142"/>
        <end position="163"/>
    </location>
</feature>
<reference evidence="2 3" key="1">
    <citation type="submission" date="2022-11" db="EMBL/GenBank/DDBJ databases">
        <title>Nonomuraea corallina sp. nov., a new species of the genus Nonomuraea isolated from sea side sediment in Thai sea.</title>
        <authorList>
            <person name="Ngamcharungchit C."/>
            <person name="Matsumoto A."/>
            <person name="Suriyachadkun C."/>
            <person name="Panbangred W."/>
            <person name="Inahashi Y."/>
            <person name="Intra B."/>
        </authorList>
    </citation>
    <scope>NUCLEOTIDE SEQUENCE [LARGE SCALE GENOMIC DNA]</scope>
    <source>
        <strain evidence="2 3">DSM 43553</strain>
    </source>
</reference>
<keyword evidence="1" id="KW-0472">Membrane</keyword>
<feature type="transmembrane region" description="Helical" evidence="1">
    <location>
        <begin position="104"/>
        <end position="130"/>
    </location>
</feature>
<feature type="transmembrane region" description="Helical" evidence="1">
    <location>
        <begin position="266"/>
        <end position="283"/>
    </location>
</feature>
<organism evidence="2 3">
    <name type="scientific">Nonomuraea ferruginea</name>
    <dbReference type="NCBI Taxonomy" id="46174"/>
    <lineage>
        <taxon>Bacteria</taxon>
        <taxon>Bacillati</taxon>
        <taxon>Actinomycetota</taxon>
        <taxon>Actinomycetes</taxon>
        <taxon>Streptosporangiales</taxon>
        <taxon>Streptosporangiaceae</taxon>
        <taxon>Nonomuraea</taxon>
    </lineage>
</organism>
<protein>
    <submittedName>
        <fullName evidence="2">Uncharacterized protein</fullName>
    </submittedName>
</protein>
<feature type="transmembrane region" description="Helical" evidence="1">
    <location>
        <begin position="208"/>
        <end position="225"/>
    </location>
</feature>
<sequence>MGKRIAPALGLFFLSPLIGEFLLGNLPVTMLVALITLAPLYGGGALLVRELARRRGVGWPGIVLLAVAYGLIEEGLVTRSLFNPGFAGMDLRSYAWIPGVEVSAWWTVFVLGVHVVGSICVPIAVMESLVPARASEPWLRRPGLVVAGVLLVLGAAASAVFATDPYDPGFGRLAGVALLAGLLVFLALRRRTPAAPGTIRSGRGPGGWAVLAFSLAAGAAFWLPVMNVDALGAWLVTAIHLALYATVCVLVVRWSGQPGWGMWQRFGLAAGGVLTYAWHGFPQPPAVPTDPMADLIGNLVFAVAAVALLVTAATRIRSHAAGRYVEWVA</sequence>
<feature type="transmembrane region" description="Helical" evidence="1">
    <location>
        <begin position="56"/>
        <end position="72"/>
    </location>
</feature>
<feature type="transmembrane region" description="Helical" evidence="1">
    <location>
        <begin position="231"/>
        <end position="254"/>
    </location>
</feature>
<name>A0ABT4SYR1_9ACTN</name>